<sequence>MTDAAGGAGPDAGDGAGGPRPAPTGRSIQPTSQFAGDDGSADPELTRLLEAHGTGVVPLSDVVARLAITRVLVPVLAELAVGEDVVTSGGATLHVDKEASSGVVALQAPDGRKALPVFTSVATMAAWRADARPVPVEAPRAALSAVNEDWSLLVVDPAGPVTASVPRPAVWALAQGETWRPALEPTEDGLRVEREVAEAVAVAAAPVQHVVRAHAEPGRKAEVAVVLALDPGLDRAGLDRVLSQVNARLGASDVISRRVDSLEIRIGAAR</sequence>
<accession>A0ABN2NKJ1</accession>
<protein>
    <submittedName>
        <fullName evidence="3">SseB family protein</fullName>
    </submittedName>
</protein>
<dbReference type="Proteomes" id="UP001501094">
    <property type="component" value="Unassembled WGS sequence"/>
</dbReference>
<proteinExistence type="predicted"/>
<evidence type="ECO:0000259" key="2">
    <source>
        <dbReference type="Pfam" id="PF07179"/>
    </source>
</evidence>
<evidence type="ECO:0000256" key="1">
    <source>
        <dbReference type="SAM" id="MobiDB-lite"/>
    </source>
</evidence>
<reference evidence="3 4" key="1">
    <citation type="journal article" date="2019" name="Int. J. Syst. Evol. Microbiol.">
        <title>The Global Catalogue of Microorganisms (GCM) 10K type strain sequencing project: providing services to taxonomists for standard genome sequencing and annotation.</title>
        <authorList>
            <consortium name="The Broad Institute Genomics Platform"/>
            <consortium name="The Broad Institute Genome Sequencing Center for Infectious Disease"/>
            <person name="Wu L."/>
            <person name="Ma J."/>
        </authorList>
    </citation>
    <scope>NUCLEOTIDE SEQUENCE [LARGE SCALE GENOMIC DNA]</scope>
    <source>
        <strain evidence="3 4">JCM 14326</strain>
    </source>
</reference>
<feature type="compositionally biased region" description="Gly residues" evidence="1">
    <location>
        <begin position="1"/>
        <end position="18"/>
    </location>
</feature>
<name>A0ABN2NKJ1_9MICO</name>
<feature type="domain" description="SseB protein N-terminal" evidence="2">
    <location>
        <begin position="45"/>
        <end position="172"/>
    </location>
</feature>
<evidence type="ECO:0000313" key="3">
    <source>
        <dbReference type="EMBL" id="GAA1873358.1"/>
    </source>
</evidence>
<gene>
    <name evidence="3" type="ORF">GCM10009751_36060</name>
</gene>
<dbReference type="Pfam" id="PF07179">
    <property type="entry name" value="SseB"/>
    <property type="match status" value="1"/>
</dbReference>
<comment type="caution">
    <text evidence="3">The sequence shown here is derived from an EMBL/GenBank/DDBJ whole genome shotgun (WGS) entry which is preliminary data.</text>
</comment>
<organism evidence="3 4">
    <name type="scientific">Myceligenerans crystallogenes</name>
    <dbReference type="NCBI Taxonomy" id="316335"/>
    <lineage>
        <taxon>Bacteria</taxon>
        <taxon>Bacillati</taxon>
        <taxon>Actinomycetota</taxon>
        <taxon>Actinomycetes</taxon>
        <taxon>Micrococcales</taxon>
        <taxon>Promicromonosporaceae</taxon>
        <taxon>Myceligenerans</taxon>
    </lineage>
</organism>
<keyword evidence="4" id="KW-1185">Reference proteome</keyword>
<evidence type="ECO:0000313" key="4">
    <source>
        <dbReference type="Proteomes" id="UP001501094"/>
    </source>
</evidence>
<dbReference type="EMBL" id="BAAANL010000008">
    <property type="protein sequence ID" value="GAA1873358.1"/>
    <property type="molecule type" value="Genomic_DNA"/>
</dbReference>
<dbReference type="InterPro" id="IPR009839">
    <property type="entry name" value="SseB_N"/>
</dbReference>
<feature type="region of interest" description="Disordered" evidence="1">
    <location>
        <begin position="1"/>
        <end position="43"/>
    </location>
</feature>